<protein>
    <submittedName>
        <fullName evidence="4">AMP-binding protein</fullName>
    </submittedName>
</protein>
<feature type="region of interest" description="Disordered" evidence="1">
    <location>
        <begin position="600"/>
        <end position="621"/>
    </location>
</feature>
<organism evidence="4 5">
    <name type="scientific">Streptomyces xiangluensis</name>
    <dbReference type="NCBI Taxonomy" id="2665720"/>
    <lineage>
        <taxon>Bacteria</taxon>
        <taxon>Bacillati</taxon>
        <taxon>Actinomycetota</taxon>
        <taxon>Actinomycetes</taxon>
        <taxon>Kitasatosporales</taxon>
        <taxon>Streptomycetaceae</taxon>
        <taxon>Streptomyces</taxon>
    </lineage>
</organism>
<comment type="caution">
    <text evidence="4">The sequence shown here is derived from an EMBL/GenBank/DDBJ whole genome shotgun (WGS) entry which is preliminary data.</text>
</comment>
<sequence length="913" mass="99106">MIDPFGPLQAPPTVSTPWAAPPASVPFPEPSVRPHDAPPVRPHGVPFARELAAYGDRVALITPEGELSYRRLAERVAATAERLGPVRRLVLLAGGNRADALVVHLAALSAGHPVLLVPGDNDSAIHALTAAYDPDVVARPNDHGTWTLDERHPSSSHTLHPDLALLLSTSGSTGSPKLVRLSHENVQANAESIATYLGISETDRAATTLPMQYCYGLSVVHSHLLRGAGLILTDRSVSEPAFWAEFRTARGTSLAGVPYTFDLLDRIGFERMRLPHLRRVTQAGGRLAPERVARYAELGRRSGWELFVMYGQTEATARMAYLPPHLATERPEAVGVPIPGGSFRLHPVDDQGDPGIGELVYSGPNVMLGYAESPADLSLGRTVRELHTGDLARRAPDGLYEIVGRRSRFVKIVGLRIEPQRVEALLERHGVTAYCTADGDALAVAAVGGKAADGDRLRRLVADECGIPARAIRVRVLAELPRLAAGKPDYEAVRRLTRPAPEEVAEAGLARDLCRLYAEILDRADATEDSSFVSLGGDSLSYVEMSLRLEEALGGLPAHWHTKPIRELRALAAPVTEPAGAEAGEVPEAERARRPIRWNGRNRTRSHTGTHISKTPRSSRSWRTRRTLETGVALRAVGIVLIVASHIPVFSIQGGAHVLIGVAGFNFARFHLTGAERRARLRHLWRGIARLAVPSVAWIAGAVALTGLYDPANALLLNSLLDQGTERPEWHYWFVEALVYFLVVLAVLMAVPLLDRLERRYAFGVPLALLAVGLIGRYDLPDLAPARFHLGPTVVFWLFALGWAAARATTVRQRSLLTAVLLLALPGLFHDQPLRTTLVVAGLTLLIWVPTLPSLGPLNRIAGILASSSLYIYLTHFQVYPRVPDDFPLLALFASLAVGIGYAAVATRVVRRL</sequence>
<feature type="transmembrane region" description="Helical" evidence="2">
    <location>
        <begin position="887"/>
        <end position="910"/>
    </location>
</feature>
<keyword evidence="5" id="KW-1185">Reference proteome</keyword>
<dbReference type="InterPro" id="IPR045851">
    <property type="entry name" value="AMP-bd_C_sf"/>
</dbReference>
<feature type="region of interest" description="Disordered" evidence="1">
    <location>
        <begin position="11"/>
        <end position="35"/>
    </location>
</feature>
<evidence type="ECO:0000259" key="3">
    <source>
        <dbReference type="PROSITE" id="PS50075"/>
    </source>
</evidence>
<evidence type="ECO:0000313" key="5">
    <source>
        <dbReference type="Proteomes" id="UP001596012"/>
    </source>
</evidence>
<evidence type="ECO:0000313" key="4">
    <source>
        <dbReference type="EMBL" id="MFC4470957.1"/>
    </source>
</evidence>
<feature type="compositionally biased region" description="Pro residues" evidence="1">
    <location>
        <begin position="19"/>
        <end position="31"/>
    </location>
</feature>
<feature type="domain" description="Carrier" evidence="3">
    <location>
        <begin position="504"/>
        <end position="579"/>
    </location>
</feature>
<dbReference type="InterPro" id="IPR042099">
    <property type="entry name" value="ANL_N_sf"/>
</dbReference>
<dbReference type="InterPro" id="IPR009081">
    <property type="entry name" value="PP-bd_ACP"/>
</dbReference>
<dbReference type="InterPro" id="IPR002656">
    <property type="entry name" value="Acyl_transf_3_dom"/>
</dbReference>
<dbReference type="Pfam" id="PF00501">
    <property type="entry name" value="AMP-binding"/>
    <property type="match status" value="1"/>
</dbReference>
<accession>A0ABV8Z240</accession>
<keyword evidence="2" id="KW-0472">Membrane</keyword>
<dbReference type="Gene3D" id="3.30.300.30">
    <property type="match status" value="1"/>
</dbReference>
<feature type="transmembrane region" description="Helical" evidence="2">
    <location>
        <begin position="688"/>
        <end position="710"/>
    </location>
</feature>
<dbReference type="InterPro" id="IPR036736">
    <property type="entry name" value="ACP-like_sf"/>
</dbReference>
<reference evidence="5" key="1">
    <citation type="journal article" date="2019" name="Int. J. Syst. Evol. Microbiol.">
        <title>The Global Catalogue of Microorganisms (GCM) 10K type strain sequencing project: providing services to taxonomists for standard genome sequencing and annotation.</title>
        <authorList>
            <consortium name="The Broad Institute Genomics Platform"/>
            <consortium name="The Broad Institute Genome Sequencing Center for Infectious Disease"/>
            <person name="Wu L."/>
            <person name="Ma J."/>
        </authorList>
    </citation>
    <scope>NUCLEOTIDE SEQUENCE [LARGE SCALE GENOMIC DNA]</scope>
    <source>
        <strain evidence="5">DT43</strain>
    </source>
</reference>
<dbReference type="Gene3D" id="3.40.50.12780">
    <property type="entry name" value="N-terminal domain of ligase-like"/>
    <property type="match status" value="1"/>
</dbReference>
<dbReference type="Pfam" id="PF00550">
    <property type="entry name" value="PP-binding"/>
    <property type="match status" value="1"/>
</dbReference>
<feature type="transmembrane region" description="Helical" evidence="2">
    <location>
        <begin position="650"/>
        <end position="668"/>
    </location>
</feature>
<feature type="transmembrane region" description="Helical" evidence="2">
    <location>
        <begin position="786"/>
        <end position="806"/>
    </location>
</feature>
<dbReference type="PANTHER" id="PTHR43767:SF1">
    <property type="entry name" value="NONRIBOSOMAL PEPTIDE SYNTHASE PES1 (EUROFUNG)-RELATED"/>
    <property type="match status" value="1"/>
</dbReference>
<proteinExistence type="predicted"/>
<feature type="transmembrane region" description="Helical" evidence="2">
    <location>
        <begin position="761"/>
        <end position="780"/>
    </location>
</feature>
<dbReference type="PANTHER" id="PTHR43767">
    <property type="entry name" value="LONG-CHAIN-FATTY-ACID--COA LIGASE"/>
    <property type="match status" value="1"/>
</dbReference>
<evidence type="ECO:0000256" key="2">
    <source>
        <dbReference type="SAM" id="Phobius"/>
    </source>
</evidence>
<dbReference type="SUPFAM" id="SSF47336">
    <property type="entry name" value="ACP-like"/>
    <property type="match status" value="1"/>
</dbReference>
<name>A0ABV8Z240_9ACTN</name>
<dbReference type="EMBL" id="JBHSFG010000087">
    <property type="protein sequence ID" value="MFC4470957.1"/>
    <property type="molecule type" value="Genomic_DNA"/>
</dbReference>
<dbReference type="InterPro" id="IPR000873">
    <property type="entry name" value="AMP-dep_synth/lig_dom"/>
</dbReference>
<keyword evidence="2" id="KW-0812">Transmembrane</keyword>
<dbReference type="Proteomes" id="UP001596012">
    <property type="component" value="Unassembled WGS sequence"/>
</dbReference>
<dbReference type="Gene3D" id="1.10.1200.10">
    <property type="entry name" value="ACP-like"/>
    <property type="match status" value="1"/>
</dbReference>
<dbReference type="InterPro" id="IPR050237">
    <property type="entry name" value="ATP-dep_AMP-bd_enzyme"/>
</dbReference>
<feature type="transmembrane region" description="Helical" evidence="2">
    <location>
        <begin position="730"/>
        <end position="754"/>
    </location>
</feature>
<dbReference type="PROSITE" id="PS50075">
    <property type="entry name" value="CARRIER"/>
    <property type="match status" value="1"/>
</dbReference>
<gene>
    <name evidence="4" type="ORF">ACFPH6_41795</name>
</gene>
<dbReference type="RefSeq" id="WP_386352485.1">
    <property type="nucleotide sequence ID" value="NZ_JBHSFG010000087.1"/>
</dbReference>
<dbReference type="Pfam" id="PF01757">
    <property type="entry name" value="Acyl_transf_3"/>
    <property type="match status" value="1"/>
</dbReference>
<dbReference type="SUPFAM" id="SSF56801">
    <property type="entry name" value="Acetyl-CoA synthetase-like"/>
    <property type="match status" value="1"/>
</dbReference>
<keyword evidence="2" id="KW-1133">Transmembrane helix</keyword>
<evidence type="ECO:0000256" key="1">
    <source>
        <dbReference type="SAM" id="MobiDB-lite"/>
    </source>
</evidence>